<dbReference type="PANTHER" id="PTHR42806">
    <property type="entry name" value="GLYCINE CLEAVAGE SYSTEM P-PROTEIN"/>
    <property type="match status" value="1"/>
</dbReference>
<keyword evidence="5" id="KW-1185">Reference proteome</keyword>
<comment type="function">
    <text evidence="2">The glycine cleavage system catalyzes the degradation of glycine. The P protein binds the alpha-amino group of glycine through its pyridoxal phosphate cofactor; CO(2) is released and the remaining methylamine moiety is then transferred to the lipoamide cofactor of the H protein.</text>
</comment>
<dbReference type="Pfam" id="PF02347">
    <property type="entry name" value="GDC-P"/>
    <property type="match status" value="1"/>
</dbReference>
<dbReference type="EMBL" id="JBHRTQ010000007">
    <property type="protein sequence ID" value="MFC3174496.1"/>
    <property type="molecule type" value="Genomic_DNA"/>
</dbReference>
<feature type="domain" description="Glycine cleavage system P-protein N-terminal" evidence="3">
    <location>
        <begin position="1"/>
        <end position="446"/>
    </location>
</feature>
<comment type="subunit">
    <text evidence="2">The glycine cleavage system is composed of four proteins: P, T, L and H. In this organism, the P 'protein' is a heterodimer of two subunits.</text>
</comment>
<dbReference type="PANTHER" id="PTHR42806:SF1">
    <property type="entry name" value="GLYCINE DEHYDROGENASE (DECARBOXYLATING)"/>
    <property type="match status" value="1"/>
</dbReference>
<organism evidence="4 5">
    <name type="scientific">Novosphingobium bradum</name>
    <dbReference type="NCBI Taxonomy" id="1737444"/>
    <lineage>
        <taxon>Bacteria</taxon>
        <taxon>Pseudomonadati</taxon>
        <taxon>Pseudomonadota</taxon>
        <taxon>Alphaproteobacteria</taxon>
        <taxon>Sphingomonadales</taxon>
        <taxon>Sphingomonadaceae</taxon>
        <taxon>Novosphingobium</taxon>
    </lineage>
</organism>
<dbReference type="NCBIfam" id="NF001696">
    <property type="entry name" value="PRK00451.1"/>
    <property type="match status" value="1"/>
</dbReference>
<reference evidence="5" key="1">
    <citation type="journal article" date="2019" name="Int. J. Syst. Evol. Microbiol.">
        <title>The Global Catalogue of Microorganisms (GCM) 10K type strain sequencing project: providing services to taxonomists for standard genome sequencing and annotation.</title>
        <authorList>
            <consortium name="The Broad Institute Genomics Platform"/>
            <consortium name="The Broad Institute Genome Sequencing Center for Infectious Disease"/>
            <person name="Wu L."/>
            <person name="Ma J."/>
        </authorList>
    </citation>
    <scope>NUCLEOTIDE SEQUENCE [LARGE SCALE GENOMIC DNA]</scope>
    <source>
        <strain evidence="5">KCTC 42984</strain>
    </source>
</reference>
<proteinExistence type="inferred from homology"/>
<evidence type="ECO:0000313" key="5">
    <source>
        <dbReference type="Proteomes" id="UP001595604"/>
    </source>
</evidence>
<dbReference type="RefSeq" id="WP_379509850.1">
    <property type="nucleotide sequence ID" value="NZ_JBHRTQ010000007.1"/>
</dbReference>
<name>A0ABV7IPA3_9SPHN</name>
<evidence type="ECO:0000256" key="1">
    <source>
        <dbReference type="ARBA" id="ARBA00023002"/>
    </source>
</evidence>
<dbReference type="GO" id="GO:0004375">
    <property type="term" value="F:glycine dehydrogenase (decarboxylating) activity"/>
    <property type="evidence" value="ECO:0007669"/>
    <property type="project" value="UniProtKB-EC"/>
</dbReference>
<dbReference type="Proteomes" id="UP001595604">
    <property type="component" value="Unassembled WGS sequence"/>
</dbReference>
<gene>
    <name evidence="2 4" type="primary">gcvPA</name>
    <name evidence="4" type="ORF">ACFOD9_09545</name>
</gene>
<evidence type="ECO:0000313" key="4">
    <source>
        <dbReference type="EMBL" id="MFC3174496.1"/>
    </source>
</evidence>
<dbReference type="EC" id="1.4.4.2" evidence="2"/>
<keyword evidence="1 2" id="KW-0560">Oxidoreductase</keyword>
<dbReference type="InterPro" id="IPR015422">
    <property type="entry name" value="PyrdxlP-dep_Trfase_small"/>
</dbReference>
<comment type="catalytic activity">
    <reaction evidence="2">
        <text>N(6)-[(R)-lipoyl]-L-lysyl-[glycine-cleavage complex H protein] + glycine + H(+) = N(6)-[(R)-S(8)-aminomethyldihydrolipoyl]-L-lysyl-[glycine-cleavage complex H protein] + CO2</text>
        <dbReference type="Rhea" id="RHEA:24304"/>
        <dbReference type="Rhea" id="RHEA-COMP:10494"/>
        <dbReference type="Rhea" id="RHEA-COMP:10495"/>
        <dbReference type="ChEBI" id="CHEBI:15378"/>
        <dbReference type="ChEBI" id="CHEBI:16526"/>
        <dbReference type="ChEBI" id="CHEBI:57305"/>
        <dbReference type="ChEBI" id="CHEBI:83099"/>
        <dbReference type="ChEBI" id="CHEBI:83143"/>
        <dbReference type="EC" id="1.4.4.2"/>
    </reaction>
</comment>
<dbReference type="SUPFAM" id="SSF53383">
    <property type="entry name" value="PLP-dependent transferases"/>
    <property type="match status" value="1"/>
</dbReference>
<dbReference type="Gene3D" id="3.90.1150.10">
    <property type="entry name" value="Aspartate Aminotransferase, domain 1"/>
    <property type="match status" value="1"/>
</dbReference>
<dbReference type="InterPro" id="IPR015421">
    <property type="entry name" value="PyrdxlP-dep_Trfase_major"/>
</dbReference>
<dbReference type="HAMAP" id="MF_00712">
    <property type="entry name" value="GcvPA"/>
    <property type="match status" value="1"/>
</dbReference>
<evidence type="ECO:0000259" key="3">
    <source>
        <dbReference type="Pfam" id="PF02347"/>
    </source>
</evidence>
<comment type="caution">
    <text evidence="4">The sequence shown here is derived from an EMBL/GenBank/DDBJ whole genome shotgun (WGS) entry which is preliminary data.</text>
</comment>
<dbReference type="Gene3D" id="3.40.640.10">
    <property type="entry name" value="Type I PLP-dependent aspartate aminotransferase-like (Major domain)"/>
    <property type="match status" value="1"/>
</dbReference>
<dbReference type="InterPro" id="IPR015424">
    <property type="entry name" value="PyrdxlP-dep_Trfase"/>
</dbReference>
<comment type="similarity">
    <text evidence="2">Belongs to the GcvP family. N-terminal subunit subfamily.</text>
</comment>
<accession>A0ABV7IPA3</accession>
<protein>
    <recommendedName>
        <fullName evidence="2">Probable glycine dehydrogenase (decarboxylating) subunit 1</fullName>
        <ecNumber evidence="2">1.4.4.2</ecNumber>
    </recommendedName>
    <alternativeName>
        <fullName evidence="2">Glycine cleavage system P-protein subunit 1</fullName>
    </alternativeName>
    <alternativeName>
        <fullName evidence="2">Glycine decarboxylase subunit 1</fullName>
    </alternativeName>
    <alternativeName>
        <fullName evidence="2">Glycine dehydrogenase (aminomethyl-transferring) subunit 1</fullName>
    </alternativeName>
</protein>
<evidence type="ECO:0000256" key="2">
    <source>
        <dbReference type="HAMAP-Rule" id="MF_00712"/>
    </source>
</evidence>
<dbReference type="PIRSF" id="PIRSF006815">
    <property type="entry name" value="GcvPA"/>
    <property type="match status" value="1"/>
</dbReference>
<dbReference type="InterPro" id="IPR023010">
    <property type="entry name" value="GcvPA"/>
</dbReference>
<dbReference type="InterPro" id="IPR049315">
    <property type="entry name" value="GDC-P_N"/>
</dbReference>
<sequence length="460" mass="48780">MRYLPLTPAERADMLRTIGAGSVDELFVDVPPEARLDGPIAGLPGHASEMAVERHMARLAADNLSAGSAPFFLGAGAYRHHIPASVDHLIQRGEFLTAYTPYQPEIAQGTLQVLFEFQTQVARLFGTDVANASMYDGSTACWEAVVMAGRITRRKKAVLSGGLHPHYVSTATTMARFTGDTLDTRLPDLSAGPDDAALIAAIDGETSCVVVQYPDVLGRIPDLAAIAEAAHARGALLVAVVTEPVALGLIEAPGKLGADIVVGEGQSLGVGLNFGGPYLGLFGCREKFVRQMPGRLAGQTVDADGKRGFVLTLSTREQHIRREKATSNICTNSGLCALAFSIHMTLLGGEGLARLARINHERARATAQALARVPGVQVLNEAYVNEFTVILPRDARELVRELAEYGVLGGVSLGRLYPEAEGLHGALLVTATETTTDDDIHALATILAELLVDTHEGVPT</sequence>